<keyword evidence="9" id="KW-0121">Carboxypeptidase</keyword>
<evidence type="ECO:0000256" key="2">
    <source>
        <dbReference type="ARBA" id="ARBA00022670"/>
    </source>
</evidence>
<comment type="similarity">
    <text evidence="1 7">Belongs to the peptidase M3 family.</text>
</comment>
<dbReference type="PANTHER" id="PTHR43660:SF1">
    <property type="entry name" value="DIPEPTIDYL CARBOXYPEPTIDASE"/>
    <property type="match status" value="1"/>
</dbReference>
<evidence type="ECO:0000256" key="3">
    <source>
        <dbReference type="ARBA" id="ARBA00022723"/>
    </source>
</evidence>
<dbReference type="GO" id="GO:0004180">
    <property type="term" value="F:carboxypeptidase activity"/>
    <property type="evidence" value="ECO:0007669"/>
    <property type="project" value="UniProtKB-KW"/>
</dbReference>
<dbReference type="GeneID" id="92751828"/>
<reference evidence="9 10" key="1">
    <citation type="submission" date="2024-06" db="EMBL/GenBank/DDBJ databases">
        <title>Sorghum-associated microbial communities from plants grown in Nebraska, USA.</title>
        <authorList>
            <person name="Schachtman D."/>
        </authorList>
    </citation>
    <scope>NUCLEOTIDE SEQUENCE [LARGE SCALE GENOMIC DNA]</scope>
    <source>
        <strain evidence="9 10">3552</strain>
    </source>
</reference>
<evidence type="ECO:0000313" key="9">
    <source>
        <dbReference type="EMBL" id="MET4539108.1"/>
    </source>
</evidence>
<keyword evidence="4 7" id="KW-0378">Hydrolase</keyword>
<dbReference type="Gene3D" id="1.10.1370.40">
    <property type="match status" value="1"/>
</dbReference>
<gene>
    <name evidence="9" type="ORF">ABIE37_000863</name>
</gene>
<feature type="domain" description="Peptidase M3A/M3B catalytic" evidence="8">
    <location>
        <begin position="225"/>
        <end position="668"/>
    </location>
</feature>
<dbReference type="InterPro" id="IPR024077">
    <property type="entry name" value="Neurolysin/TOP_dom2"/>
</dbReference>
<protein>
    <submittedName>
        <fullName evidence="9">Peptidyl-dipeptidase Dcp</fullName>
        <ecNumber evidence="9">3.4.15.5</ecNumber>
    </submittedName>
</protein>
<dbReference type="Gene3D" id="1.10.1370.10">
    <property type="entry name" value="Neurolysin, domain 3"/>
    <property type="match status" value="1"/>
</dbReference>
<dbReference type="CDD" id="cd06456">
    <property type="entry name" value="M3A_DCP"/>
    <property type="match status" value="1"/>
</dbReference>
<dbReference type="PANTHER" id="PTHR43660">
    <property type="entry name" value="DIPEPTIDYL CARBOXYPEPTIDASE"/>
    <property type="match status" value="1"/>
</dbReference>
<dbReference type="Gene3D" id="3.40.390.10">
    <property type="entry name" value="Collagenase (Catalytic Domain)"/>
    <property type="match status" value="1"/>
</dbReference>
<evidence type="ECO:0000256" key="7">
    <source>
        <dbReference type="RuleBase" id="RU003435"/>
    </source>
</evidence>
<dbReference type="InterPro" id="IPR001567">
    <property type="entry name" value="Pept_M3A_M3B_dom"/>
</dbReference>
<keyword evidence="6 7" id="KW-0482">Metalloprotease</keyword>
<dbReference type="SUPFAM" id="SSF55486">
    <property type="entry name" value="Metalloproteases ('zincins'), catalytic domain"/>
    <property type="match status" value="1"/>
</dbReference>
<keyword evidence="10" id="KW-1185">Reference proteome</keyword>
<evidence type="ECO:0000313" key="10">
    <source>
        <dbReference type="Proteomes" id="UP001549307"/>
    </source>
</evidence>
<dbReference type="Pfam" id="PF01432">
    <property type="entry name" value="Peptidase_M3"/>
    <property type="match status" value="1"/>
</dbReference>
<sequence>MTNPLLNPSPLPYGLPAFTSLIPGHYAEAVDSGLAGHLQEIQAITDNPEPATFQNTAVAMERSGRLLDRAAAAFFTVVSADASDEIKALETELSPKFSAHQDAVYMNRTLYERFAAIDVSDLDPESSRLVEEYLKEFRQSGIQLDAAGQQRLRDVNAELSRLGTEFGQRVKDGMKSAALLLEDAGDLAGLPAEDVTGASEAAKAAGHEGKYLLTLIQPSNQPAIASLENRTIRRRLYEASLARGISGGTMDVRDLVSATVRLRAEKARLLGFPNYAGLVVDQQTAPNFGDVEAMLGRLAPAAVRNARSEAEALATSAGHDLEPWDWAYYSARVRKEKFEVDEQALRPYFSLDNVLSDGVFHAATQLYGITFHERSDLSGYHPDVRIWEVRDEDGQGIGLFLGDYYTRASKRGGAWMNSLVEQSSLLGTKPVVINNLNITKPAPGEPTLLTLDEVRTVFHEFGHALHGLFSDVTYPRFSGTSVPRDFVEYPSQVNEMWIMWPEVLANYARHFSTGEPLPQATVDKLNDSLLWGEGFATTEYLAAALLDLAWHVLGEGDVPEDVIAFEAEALAGAGIAHPLIPPRYRTGYFQHIFAGAGYAAGYYSYIWSEVLDADTVEWFKENGGLTRSNGERFRSELLSRGNSRDPLESFRSFRGRDATLEPLLKRRGLD</sequence>
<accession>A0ABV2P2X4</accession>
<organism evidence="9 10">
    <name type="scientific">Arthrobacter bambusae</name>
    <dbReference type="NCBI Taxonomy" id="1338426"/>
    <lineage>
        <taxon>Bacteria</taxon>
        <taxon>Bacillati</taxon>
        <taxon>Actinomycetota</taxon>
        <taxon>Actinomycetes</taxon>
        <taxon>Micrococcales</taxon>
        <taxon>Micrococcaceae</taxon>
        <taxon>Arthrobacter</taxon>
    </lineage>
</organism>
<evidence type="ECO:0000259" key="8">
    <source>
        <dbReference type="Pfam" id="PF01432"/>
    </source>
</evidence>
<comment type="caution">
    <text evidence="9">The sequence shown here is derived from an EMBL/GenBank/DDBJ whole genome shotgun (WGS) entry which is preliminary data.</text>
</comment>
<name>A0ABV2P2X4_9MICC</name>
<evidence type="ECO:0000256" key="4">
    <source>
        <dbReference type="ARBA" id="ARBA00022801"/>
    </source>
</evidence>
<dbReference type="InterPro" id="IPR045090">
    <property type="entry name" value="Pept_M3A_M3B"/>
</dbReference>
<comment type="cofactor">
    <cofactor evidence="7">
        <name>Zn(2+)</name>
        <dbReference type="ChEBI" id="CHEBI:29105"/>
    </cofactor>
    <text evidence="7">Binds 1 zinc ion.</text>
</comment>
<dbReference type="GO" id="GO:0008241">
    <property type="term" value="F:peptidyl-dipeptidase activity"/>
    <property type="evidence" value="ECO:0007669"/>
    <property type="project" value="UniProtKB-EC"/>
</dbReference>
<keyword evidence="5 7" id="KW-0862">Zinc</keyword>
<dbReference type="EC" id="3.4.15.5" evidence="9"/>
<keyword evidence="3 7" id="KW-0479">Metal-binding</keyword>
<evidence type="ECO:0000256" key="6">
    <source>
        <dbReference type="ARBA" id="ARBA00023049"/>
    </source>
</evidence>
<dbReference type="RefSeq" id="WP_354227015.1">
    <property type="nucleotide sequence ID" value="NZ_JBEPSN010000001.1"/>
</dbReference>
<dbReference type="EMBL" id="JBEPSN010000001">
    <property type="protein sequence ID" value="MET4539108.1"/>
    <property type="molecule type" value="Genomic_DNA"/>
</dbReference>
<evidence type="ECO:0000256" key="5">
    <source>
        <dbReference type="ARBA" id="ARBA00022833"/>
    </source>
</evidence>
<dbReference type="Proteomes" id="UP001549307">
    <property type="component" value="Unassembled WGS sequence"/>
</dbReference>
<dbReference type="InterPro" id="IPR024079">
    <property type="entry name" value="MetalloPept_cat_dom_sf"/>
</dbReference>
<proteinExistence type="inferred from homology"/>
<keyword evidence="2 7" id="KW-0645">Protease</keyword>
<dbReference type="InterPro" id="IPR034005">
    <property type="entry name" value="M3A_DCP"/>
</dbReference>
<evidence type="ECO:0000256" key="1">
    <source>
        <dbReference type="ARBA" id="ARBA00006040"/>
    </source>
</evidence>